<protein>
    <submittedName>
        <fullName evidence="2">NTP_transf_2 domain-containing protein</fullName>
    </submittedName>
</protein>
<reference evidence="1" key="1">
    <citation type="submission" date="2013-12" db="EMBL/GenBank/DDBJ databases">
        <authorList>
            <person name="Aslett M."/>
        </authorList>
    </citation>
    <scope>NUCLEOTIDE SEQUENCE [LARGE SCALE GENOMIC DNA]</scope>
    <source>
        <strain evidence="1">Lindley</strain>
    </source>
</reference>
<accession>A0A183BRM2</accession>
<proteinExistence type="predicted"/>
<reference evidence="2" key="3">
    <citation type="submission" date="2016-06" db="UniProtKB">
        <authorList>
            <consortium name="WormBaseParasite"/>
        </authorList>
    </citation>
    <scope>IDENTIFICATION</scope>
</reference>
<organism evidence="1 2">
    <name type="scientific">Globodera pallida</name>
    <name type="common">Potato cyst nematode worm</name>
    <name type="synonym">Heterodera pallida</name>
    <dbReference type="NCBI Taxonomy" id="36090"/>
    <lineage>
        <taxon>Eukaryota</taxon>
        <taxon>Metazoa</taxon>
        <taxon>Ecdysozoa</taxon>
        <taxon>Nematoda</taxon>
        <taxon>Chromadorea</taxon>
        <taxon>Rhabditida</taxon>
        <taxon>Tylenchina</taxon>
        <taxon>Tylenchomorpha</taxon>
        <taxon>Tylenchoidea</taxon>
        <taxon>Heteroderidae</taxon>
        <taxon>Heteroderinae</taxon>
        <taxon>Globodera</taxon>
    </lineage>
</organism>
<dbReference type="Proteomes" id="UP000050741">
    <property type="component" value="Unassembled WGS sequence"/>
</dbReference>
<sequence length="136" mass="16245">MVEQIEIDEELYRKHFMFDILPNSLMMPTFPKISQQQITDSYKRNEMSLTRELKNYMFNGIYEKSSLKSKEQFDHRIQLALIKIYSMVKDWSKERARLLVSGSFLLGANAFDSDIDLICVFRKKSHFIVNFARMRM</sequence>
<dbReference type="Gene3D" id="3.30.460.10">
    <property type="entry name" value="Beta Polymerase, domain 2"/>
    <property type="match status" value="1"/>
</dbReference>
<name>A0A183BRM2_GLOPA</name>
<dbReference type="AlphaFoldDB" id="A0A183BRM2"/>
<dbReference type="SUPFAM" id="SSF81301">
    <property type="entry name" value="Nucleotidyltransferase"/>
    <property type="match status" value="1"/>
</dbReference>
<evidence type="ECO:0000313" key="1">
    <source>
        <dbReference type="Proteomes" id="UP000050741"/>
    </source>
</evidence>
<keyword evidence="1" id="KW-1185">Reference proteome</keyword>
<dbReference type="WBParaSite" id="GPLIN_000325800">
    <property type="protein sequence ID" value="GPLIN_000325800"/>
    <property type="gene ID" value="GPLIN_000325800"/>
</dbReference>
<reference evidence="1" key="2">
    <citation type="submission" date="2014-05" db="EMBL/GenBank/DDBJ databases">
        <title>The genome and life-stage specific transcriptomes of Globodera pallida elucidate key aspects of plant parasitism by a cyst nematode.</title>
        <authorList>
            <person name="Cotton J.A."/>
            <person name="Lilley C.J."/>
            <person name="Jones L.M."/>
            <person name="Kikuchi T."/>
            <person name="Reid A.J."/>
            <person name="Thorpe P."/>
            <person name="Tsai I.J."/>
            <person name="Beasley H."/>
            <person name="Blok V."/>
            <person name="Cock P.J.A."/>
            <person name="Van den Akker S.E."/>
            <person name="Holroyd N."/>
            <person name="Hunt M."/>
            <person name="Mantelin S."/>
            <person name="Naghra H."/>
            <person name="Pain A."/>
            <person name="Palomares-Rius J.E."/>
            <person name="Zarowiecki M."/>
            <person name="Berriman M."/>
            <person name="Jones J.T."/>
            <person name="Urwin P.E."/>
        </authorList>
    </citation>
    <scope>NUCLEOTIDE SEQUENCE [LARGE SCALE GENOMIC DNA]</scope>
    <source>
        <strain evidence="1">Lindley</strain>
    </source>
</reference>
<evidence type="ECO:0000313" key="2">
    <source>
        <dbReference type="WBParaSite" id="GPLIN_000325800"/>
    </source>
</evidence>
<dbReference type="InterPro" id="IPR043519">
    <property type="entry name" value="NT_sf"/>
</dbReference>